<evidence type="ECO:0000313" key="4">
    <source>
        <dbReference type="EMBL" id="ESO09797.1"/>
    </source>
</evidence>
<dbReference type="GO" id="GO:0019915">
    <property type="term" value="P:lipid storage"/>
    <property type="evidence" value="ECO:0000318"/>
    <property type="project" value="GO_Central"/>
</dbReference>
<dbReference type="GO" id="GO:0005829">
    <property type="term" value="C:cytosol"/>
    <property type="evidence" value="ECO:0000318"/>
    <property type="project" value="GO_Central"/>
</dbReference>
<dbReference type="PANTHER" id="PTHR14024:SF49">
    <property type="entry name" value="LIPID STORAGE DROPLETS SURFACE-BINDING PROTEIN 1"/>
    <property type="match status" value="1"/>
</dbReference>
<sequence>MANSGAEHQEHFFKKVSNLPVMETALNQLNFLYLKTKEKNRFLEMAMNATEFGAQVAYNTAAPVVGKFDKQIEALNDLACNQLNKLEEKYPIITKPAEEVVKATKDYGYSFVNPVLSNIKSIQNTANQMTSFGSKKVTDKAANIRNVADAEKILLTEKLKEGKQKVDEVVVAGVEKVQNDAMTYTGNVMSCINATAVYGIDKLSKTYLGKMVVSSVDLGLDKADLYLDYYCPPDETERRFSPIENLEGVVNKALNITTKARRRLRGKVEEKIGSVQKKSRSLRDGCVEKIRDIKTSAVENPRELIDSAAVVSKSTVETAKNIIGDIASRTKNVVSNGVGLAALPMHITLDVMDDVLNRWSAYYKAADGEDDEGVDREKVKNMVRLDRKFWNVSKKVNSTSVQLVSYMIHLPKNKYTAAKNKILFVWSEINLSDEEILKRMKEESKKRDNDVREGGGMLEEQDTYERKFVATTRHALQQAKWLSDPIFHVLQLTNHQFFLLLDLIKHNFITEKIVENPLLNFSVGGGPVSMFSQQASTAAGGFQQLTADLFNNLFVTDVRDL</sequence>
<dbReference type="Proteomes" id="UP000015101">
    <property type="component" value="Unassembled WGS sequence"/>
</dbReference>
<gene>
    <name evidence="5" type="primary">20209243</name>
    <name evidence="4" type="ORF">HELRODRAFT_183843</name>
</gene>
<protein>
    <recommendedName>
        <fullName evidence="7">Perilipin</fullName>
    </recommendedName>
</protein>
<dbReference type="HOGENOM" id="CLU_485979_0_0_1"/>
<dbReference type="GO" id="GO:0005811">
    <property type="term" value="C:lipid droplet"/>
    <property type="evidence" value="ECO:0000318"/>
    <property type="project" value="GO_Central"/>
</dbReference>
<evidence type="ECO:0008006" key="7">
    <source>
        <dbReference type="Google" id="ProtNLM"/>
    </source>
</evidence>
<dbReference type="AlphaFoldDB" id="T1FK94"/>
<dbReference type="PANTHER" id="PTHR14024">
    <property type="entry name" value="PERILIPIN"/>
    <property type="match status" value="1"/>
</dbReference>
<dbReference type="InterPro" id="IPR004279">
    <property type="entry name" value="Perilipin"/>
</dbReference>
<reference evidence="6" key="1">
    <citation type="submission" date="2012-12" db="EMBL/GenBank/DDBJ databases">
        <authorList>
            <person name="Hellsten U."/>
            <person name="Grimwood J."/>
            <person name="Chapman J.A."/>
            <person name="Shapiro H."/>
            <person name="Aerts A."/>
            <person name="Otillar R.P."/>
            <person name="Terry A.Y."/>
            <person name="Boore J.L."/>
            <person name="Simakov O."/>
            <person name="Marletaz F."/>
            <person name="Cho S.-J."/>
            <person name="Edsinger-Gonzales E."/>
            <person name="Havlak P."/>
            <person name="Kuo D.-H."/>
            <person name="Larsson T."/>
            <person name="Lv J."/>
            <person name="Arendt D."/>
            <person name="Savage R."/>
            <person name="Osoegawa K."/>
            <person name="de Jong P."/>
            <person name="Lindberg D.R."/>
            <person name="Seaver E.C."/>
            <person name="Weisblat D.A."/>
            <person name="Putnam N.H."/>
            <person name="Grigoriev I.V."/>
            <person name="Rokhsar D.S."/>
        </authorList>
    </citation>
    <scope>NUCLEOTIDE SEQUENCE</scope>
</reference>
<evidence type="ECO:0000313" key="5">
    <source>
        <dbReference type="EnsemblMetazoa" id="HelroP183843"/>
    </source>
</evidence>
<dbReference type="InParanoid" id="T1FK94"/>
<evidence type="ECO:0000256" key="1">
    <source>
        <dbReference type="ARBA" id="ARBA00004502"/>
    </source>
</evidence>
<dbReference type="Pfam" id="PF03036">
    <property type="entry name" value="Perilipin"/>
    <property type="match status" value="1"/>
</dbReference>
<dbReference type="EnsemblMetazoa" id="HelroT183843">
    <property type="protein sequence ID" value="HelroP183843"/>
    <property type="gene ID" value="HelroG183843"/>
</dbReference>
<evidence type="ECO:0000313" key="6">
    <source>
        <dbReference type="Proteomes" id="UP000015101"/>
    </source>
</evidence>
<dbReference type="OrthoDB" id="376826at2759"/>
<dbReference type="GeneID" id="20209243"/>
<dbReference type="STRING" id="6412.T1FK94"/>
<reference evidence="4 6" key="2">
    <citation type="journal article" date="2013" name="Nature">
        <title>Insights into bilaterian evolution from three spiralian genomes.</title>
        <authorList>
            <person name="Simakov O."/>
            <person name="Marletaz F."/>
            <person name="Cho S.J."/>
            <person name="Edsinger-Gonzales E."/>
            <person name="Havlak P."/>
            <person name="Hellsten U."/>
            <person name="Kuo D.H."/>
            <person name="Larsson T."/>
            <person name="Lv J."/>
            <person name="Arendt D."/>
            <person name="Savage R."/>
            <person name="Osoegawa K."/>
            <person name="de Jong P."/>
            <person name="Grimwood J."/>
            <person name="Chapman J.A."/>
            <person name="Shapiro H."/>
            <person name="Aerts A."/>
            <person name="Otillar R.P."/>
            <person name="Terry A.Y."/>
            <person name="Boore J.L."/>
            <person name="Grigoriev I.V."/>
            <person name="Lindberg D.R."/>
            <person name="Seaver E.C."/>
            <person name="Weisblat D.A."/>
            <person name="Putnam N.H."/>
            <person name="Rokhsar D.S."/>
        </authorList>
    </citation>
    <scope>NUCLEOTIDE SEQUENCE</scope>
</reference>
<comment type="subcellular location">
    <subcellularLocation>
        <location evidence="1">Lipid droplet</location>
    </subcellularLocation>
</comment>
<dbReference type="EMBL" id="AMQM01009030">
    <property type="status" value="NOT_ANNOTATED_CDS"/>
    <property type="molecule type" value="Genomic_DNA"/>
</dbReference>
<dbReference type="eggNOG" id="ENOG502RWDA">
    <property type="taxonomic scope" value="Eukaryota"/>
</dbReference>
<proteinExistence type="inferred from homology"/>
<dbReference type="GO" id="GO:0010890">
    <property type="term" value="P:positive regulation of triglyceride storage"/>
    <property type="evidence" value="ECO:0000318"/>
    <property type="project" value="GO_Central"/>
</dbReference>
<dbReference type="KEGG" id="hro:HELRODRAFT_183843"/>
<name>T1FK94_HELRO</name>
<evidence type="ECO:0000256" key="3">
    <source>
        <dbReference type="ARBA" id="ARBA00022677"/>
    </source>
</evidence>
<keyword evidence="6" id="KW-1185">Reference proteome</keyword>
<organism evidence="5 6">
    <name type="scientific">Helobdella robusta</name>
    <name type="common">Californian leech</name>
    <dbReference type="NCBI Taxonomy" id="6412"/>
    <lineage>
        <taxon>Eukaryota</taxon>
        <taxon>Metazoa</taxon>
        <taxon>Spiralia</taxon>
        <taxon>Lophotrochozoa</taxon>
        <taxon>Annelida</taxon>
        <taxon>Clitellata</taxon>
        <taxon>Hirudinea</taxon>
        <taxon>Rhynchobdellida</taxon>
        <taxon>Glossiphoniidae</taxon>
        <taxon>Helobdella</taxon>
    </lineage>
</organism>
<reference evidence="5" key="3">
    <citation type="submission" date="2015-06" db="UniProtKB">
        <authorList>
            <consortium name="EnsemblMetazoa"/>
        </authorList>
    </citation>
    <scope>IDENTIFICATION</scope>
</reference>
<evidence type="ECO:0000256" key="2">
    <source>
        <dbReference type="ARBA" id="ARBA00006311"/>
    </source>
</evidence>
<comment type="similarity">
    <text evidence="2">Belongs to the perilipin family.</text>
</comment>
<dbReference type="CTD" id="20209243"/>
<dbReference type="EMBL" id="KB095911">
    <property type="protein sequence ID" value="ESO09797.1"/>
    <property type="molecule type" value="Genomic_DNA"/>
</dbReference>
<accession>T1FK94</accession>
<keyword evidence="3" id="KW-0551">Lipid droplet</keyword>
<dbReference type="RefSeq" id="XP_009012106.1">
    <property type="nucleotide sequence ID" value="XM_009013858.1"/>
</dbReference>